<evidence type="ECO:0000256" key="2">
    <source>
        <dbReference type="SAM" id="MobiDB-lite"/>
    </source>
</evidence>
<evidence type="ECO:0000313" key="4">
    <source>
        <dbReference type="Proteomes" id="UP001530293"/>
    </source>
</evidence>
<organism evidence="3 4">
    <name type="scientific">Discostella pseudostelligera</name>
    <dbReference type="NCBI Taxonomy" id="259834"/>
    <lineage>
        <taxon>Eukaryota</taxon>
        <taxon>Sar</taxon>
        <taxon>Stramenopiles</taxon>
        <taxon>Ochrophyta</taxon>
        <taxon>Bacillariophyta</taxon>
        <taxon>Coscinodiscophyceae</taxon>
        <taxon>Thalassiosirophycidae</taxon>
        <taxon>Stephanodiscales</taxon>
        <taxon>Stephanodiscaceae</taxon>
        <taxon>Discostella</taxon>
    </lineage>
</organism>
<accession>A0ABD3NB09</accession>
<feature type="region of interest" description="Disordered" evidence="2">
    <location>
        <begin position="1"/>
        <end position="42"/>
    </location>
</feature>
<feature type="coiled-coil region" evidence="1">
    <location>
        <begin position="465"/>
        <end position="494"/>
    </location>
</feature>
<keyword evidence="4" id="KW-1185">Reference proteome</keyword>
<dbReference type="Proteomes" id="UP001530293">
    <property type="component" value="Unassembled WGS sequence"/>
</dbReference>
<name>A0ABD3NB09_9STRA</name>
<keyword evidence="1" id="KW-0175">Coiled coil</keyword>
<protein>
    <submittedName>
        <fullName evidence="3">Uncharacterized protein</fullName>
    </submittedName>
</protein>
<feature type="compositionally biased region" description="Polar residues" evidence="2">
    <location>
        <begin position="16"/>
        <end position="26"/>
    </location>
</feature>
<feature type="compositionally biased region" description="Acidic residues" evidence="2">
    <location>
        <begin position="32"/>
        <end position="42"/>
    </location>
</feature>
<gene>
    <name evidence="3" type="ORF">ACHAWU_007096</name>
</gene>
<evidence type="ECO:0000256" key="1">
    <source>
        <dbReference type="SAM" id="Coils"/>
    </source>
</evidence>
<reference evidence="3 4" key="1">
    <citation type="submission" date="2024-10" db="EMBL/GenBank/DDBJ databases">
        <title>Updated reference genomes for cyclostephanoid diatoms.</title>
        <authorList>
            <person name="Roberts W.R."/>
            <person name="Alverson A.J."/>
        </authorList>
    </citation>
    <scope>NUCLEOTIDE SEQUENCE [LARGE SCALE GENOMIC DNA]</scope>
    <source>
        <strain evidence="3 4">AJA232-27</strain>
    </source>
</reference>
<dbReference type="EMBL" id="JALLBG020000049">
    <property type="protein sequence ID" value="KAL3769890.1"/>
    <property type="molecule type" value="Genomic_DNA"/>
</dbReference>
<sequence length="652" mass="74267">MATISIDDEESERQQPEYQKVSSQHDNAVEEGLFDDDLLDDNNEVSDFEEDEYCSNENEESIDVMGGELNANNIAYLHRAIFTGESARSGGSVLHSPHLSHPPNPTEMRDKFSAVMGDVFHAMDRTKIPHQHEAKKAYFVALREAFFVWNETKLKELEARMIKNGYSLEEVRRRKYFNSELFRGCVDRHLPAPTILYWRVRAVYVMYGSIKDSKTQAPLFNDRAWKKADNVLKEVLEGYYSDPPGFAMYTKRLRADGTVMKNSFGMEMIECKRGTNRTEGYHKNIITSFGTWHVGMEMSDCLLRERRHRHNMMVSMRRRLGYPRTGHYDTWLIEIYQVLVMKNHGIRIYPELGNTSDYKITDESFDTIPLHSQSLAEAVQKRYDALDVSQFSLTTDQQYLCRAMGAPLPFLPFSGEIEKKAFAVFVLRKQDVASIDDEAAAILWCEFVDGKDIMPKLPSHMRTHLANWERNQRIKESEAREASKNALLTELNEKIAPVYDISNTTPNTSDTAMSSDGNYNGNCNLQTSVPPIIIPTRQCWQLSPIIPAGMFFTIPPQAIVHNLQNMIVGGMCVSPHVENPICVQVQKVGRPKHSNDTVKRRKRSCGRCKDNAGKGGDTTMNICKGRGGGGRDFCQYFDENNNKIEAVAEAPM</sequence>
<dbReference type="AlphaFoldDB" id="A0ABD3NB09"/>
<feature type="compositionally biased region" description="Acidic residues" evidence="2">
    <location>
        <begin position="1"/>
        <end position="11"/>
    </location>
</feature>
<comment type="caution">
    <text evidence="3">The sequence shown here is derived from an EMBL/GenBank/DDBJ whole genome shotgun (WGS) entry which is preliminary data.</text>
</comment>
<evidence type="ECO:0000313" key="3">
    <source>
        <dbReference type="EMBL" id="KAL3769890.1"/>
    </source>
</evidence>
<proteinExistence type="predicted"/>